<keyword evidence="6" id="KW-0812">Transmembrane</keyword>
<dbReference type="RefSeq" id="WP_223075205.1">
    <property type="nucleotide sequence ID" value="NZ_JADMNK010000010.1"/>
</dbReference>
<proteinExistence type="predicted"/>
<evidence type="ECO:0000256" key="2">
    <source>
        <dbReference type="ARBA" id="ARBA00004665"/>
    </source>
</evidence>
<sequence length="513" mass="59653">MKTGRIKLKQNGIYFLFMLITFVPFAILMLWNLNHIKDERTRIFNENLSRFTHNTTTKCINRQIDDIELVLTIISNRLSPTGLHNYIDSNKGMVGTILSSVVPSLPFFNAAILSDVEGNYAIYPSFELKNSHIQQIPLYPDINLHHRVYFSEPYNFVFSEKHHDIVKQTITVSKNLFDIEMNRYGNIAFNLDLQSMSKTLNSIIAPFEGRYIVVANNGTVIMTSSGKDDEVMSVPREWITKSIGKEGRFYDNKLHQYVFYKTLTNPSWKSFTVVDEARYDKWVNEIPYSLIYMVIISLTIYLVLIFVAHFYVRDLMRTLYMLSNGIDYNEKKKDFENLYENIKKRNRDLNDAYHISTEDPLMKIGNRRKFDEKLECMIKESNTFWLAIIDLDNFKTINDTYGHDVGDSVLHYMGKTGKSIMDENHASLYRFGGEELVVLFKGNDIETYLEALETWRLVVAQRQWREKNLQVTFSCGIAVFKPDDTGQSLLKRADLALYQAKSAGKNRIIRASI</sequence>
<name>A0ABS7RZP9_9ENTR</name>
<comment type="cofactor">
    <cofactor evidence="1">
        <name>Mg(2+)</name>
        <dbReference type="ChEBI" id="CHEBI:18420"/>
    </cofactor>
</comment>
<dbReference type="InterPro" id="IPR029787">
    <property type="entry name" value="Nucleotide_cyclase"/>
</dbReference>
<keyword evidence="6" id="KW-0472">Membrane</keyword>
<protein>
    <recommendedName>
        <fullName evidence="3">diguanylate cyclase</fullName>
        <ecNumber evidence="3">2.7.7.65</ecNumber>
    </recommendedName>
</protein>
<comment type="pathway">
    <text evidence="2">Purine metabolism; 3',5'-cyclic di-GMP biosynthesis.</text>
</comment>
<dbReference type="PROSITE" id="PS50887">
    <property type="entry name" value="GGDEF"/>
    <property type="match status" value="1"/>
</dbReference>
<dbReference type="NCBIfam" id="TIGR00254">
    <property type="entry name" value="GGDEF"/>
    <property type="match status" value="1"/>
</dbReference>
<dbReference type="CDD" id="cd01949">
    <property type="entry name" value="GGDEF"/>
    <property type="match status" value="1"/>
</dbReference>
<gene>
    <name evidence="8" type="ORF">ITX56_17305</name>
</gene>
<evidence type="ECO:0000313" key="8">
    <source>
        <dbReference type="EMBL" id="MBZ0059527.1"/>
    </source>
</evidence>
<dbReference type="Proteomes" id="UP000706580">
    <property type="component" value="Unassembled WGS sequence"/>
</dbReference>
<comment type="caution">
    <text evidence="8">The sequence shown here is derived from an EMBL/GenBank/DDBJ whole genome shotgun (WGS) entry which is preliminary data.</text>
</comment>
<dbReference type="SUPFAM" id="SSF55073">
    <property type="entry name" value="Nucleotide cyclase"/>
    <property type="match status" value="1"/>
</dbReference>
<dbReference type="PANTHER" id="PTHR45138">
    <property type="entry name" value="REGULATORY COMPONENTS OF SENSORY TRANSDUCTION SYSTEM"/>
    <property type="match status" value="1"/>
</dbReference>
<evidence type="ECO:0000256" key="4">
    <source>
        <dbReference type="ARBA" id="ARBA00023134"/>
    </source>
</evidence>
<keyword evidence="6" id="KW-1133">Transmembrane helix</keyword>
<evidence type="ECO:0000313" key="9">
    <source>
        <dbReference type="Proteomes" id="UP000706580"/>
    </source>
</evidence>
<evidence type="ECO:0000256" key="3">
    <source>
        <dbReference type="ARBA" id="ARBA00012528"/>
    </source>
</evidence>
<evidence type="ECO:0000256" key="1">
    <source>
        <dbReference type="ARBA" id="ARBA00001946"/>
    </source>
</evidence>
<feature type="transmembrane region" description="Helical" evidence="6">
    <location>
        <begin position="290"/>
        <end position="312"/>
    </location>
</feature>
<dbReference type="PANTHER" id="PTHR45138:SF9">
    <property type="entry name" value="DIGUANYLATE CYCLASE DGCM-RELATED"/>
    <property type="match status" value="1"/>
</dbReference>
<comment type="catalytic activity">
    <reaction evidence="5">
        <text>2 GTP = 3',3'-c-di-GMP + 2 diphosphate</text>
        <dbReference type="Rhea" id="RHEA:24898"/>
        <dbReference type="ChEBI" id="CHEBI:33019"/>
        <dbReference type="ChEBI" id="CHEBI:37565"/>
        <dbReference type="ChEBI" id="CHEBI:58805"/>
        <dbReference type="EC" id="2.7.7.65"/>
    </reaction>
</comment>
<keyword evidence="9" id="KW-1185">Reference proteome</keyword>
<dbReference type="InterPro" id="IPR000160">
    <property type="entry name" value="GGDEF_dom"/>
</dbReference>
<dbReference type="Pfam" id="PF00990">
    <property type="entry name" value="GGDEF"/>
    <property type="match status" value="1"/>
</dbReference>
<dbReference type="EMBL" id="JADMNK010000010">
    <property type="protein sequence ID" value="MBZ0059527.1"/>
    <property type="molecule type" value="Genomic_DNA"/>
</dbReference>
<dbReference type="SMART" id="SM00267">
    <property type="entry name" value="GGDEF"/>
    <property type="match status" value="1"/>
</dbReference>
<evidence type="ECO:0000256" key="5">
    <source>
        <dbReference type="ARBA" id="ARBA00034247"/>
    </source>
</evidence>
<reference evidence="8 9" key="1">
    <citation type="submission" date="2020-11" db="EMBL/GenBank/DDBJ databases">
        <title>Draft Genome of Enterobacter sp. strain EMC7.</title>
        <authorList>
            <person name="Barman P."/>
            <person name="Sinha S."/>
            <person name="Sen S."/>
            <person name="Chakraborty R."/>
        </authorList>
    </citation>
    <scope>NUCLEOTIDE SEQUENCE [LARGE SCALE GENOMIC DNA]</scope>
    <source>
        <strain evidence="8 9">EMC7</strain>
    </source>
</reference>
<accession>A0ABS7RZP9</accession>
<evidence type="ECO:0000256" key="6">
    <source>
        <dbReference type="SAM" id="Phobius"/>
    </source>
</evidence>
<dbReference type="InterPro" id="IPR050469">
    <property type="entry name" value="Diguanylate_Cyclase"/>
</dbReference>
<keyword evidence="4" id="KW-0342">GTP-binding</keyword>
<feature type="transmembrane region" description="Helical" evidence="6">
    <location>
        <begin position="12"/>
        <end position="33"/>
    </location>
</feature>
<organism evidence="8 9">
    <name type="scientific">Leclercia barmai</name>
    <dbReference type="NCBI Taxonomy" id="2785629"/>
    <lineage>
        <taxon>Bacteria</taxon>
        <taxon>Pseudomonadati</taxon>
        <taxon>Pseudomonadota</taxon>
        <taxon>Gammaproteobacteria</taxon>
        <taxon>Enterobacterales</taxon>
        <taxon>Enterobacteriaceae</taxon>
        <taxon>Leclercia</taxon>
    </lineage>
</organism>
<evidence type="ECO:0000259" key="7">
    <source>
        <dbReference type="PROSITE" id="PS50887"/>
    </source>
</evidence>
<dbReference type="EC" id="2.7.7.65" evidence="3"/>
<dbReference type="Gene3D" id="3.30.70.270">
    <property type="match status" value="1"/>
</dbReference>
<keyword evidence="4" id="KW-0547">Nucleotide-binding</keyword>
<dbReference type="InterPro" id="IPR043128">
    <property type="entry name" value="Rev_trsase/Diguanyl_cyclase"/>
</dbReference>
<feature type="domain" description="GGDEF" evidence="7">
    <location>
        <begin position="382"/>
        <end position="513"/>
    </location>
</feature>